<sequence length="500" mass="54550">VKERCVEQRNAGDGEPRCAVCERFGEYICDETGDDVCSLECKKVVVRYKELTSNSHKARNEQWEIDQESITGGLSIQDALALRESIGVSVRGEGGAPPRPPILDFGQCGFAPRLMENLSSAGYEAPTPIQMQVLPAALAGRDLLVSSHTGSGKTLSFLLPIIARCCKIRRGGPDEDDETSRPPLAMVLTPTRELSSQVEDHAKILAKGLPFKTALVVGGDVMPQQVYRIRKGVELIVGTPGRLLDVLSRHEDVNLAKVSVLVLDEVDCMLERGFREQVMQIVRALPTPQMMLFSATVPPEIEKFATSIAKSLMVISAGPPGAPTGAVQQTVVWVETKNKKKKLFDILQSSSRFQPPGVVFVNSRLGAELLGDAISKVTKLRCASLHGHKAMKERREVLKSFLVGSLDVIVATGVLGRGLDLLRATQVIIFDMPNTVQEYTHQLGRASRLDEPGTAIAFINNESKALFQQLAQLSRSAGVALPKPVTSYVRDTNPRKRKAR</sequence>
<dbReference type="GO" id="GO:0005524">
    <property type="term" value="F:ATP binding"/>
    <property type="evidence" value="ECO:0007669"/>
    <property type="project" value="UniProtKB-KW"/>
</dbReference>
<dbReference type="GO" id="GO:0003729">
    <property type="term" value="F:mRNA binding"/>
    <property type="evidence" value="ECO:0000318"/>
    <property type="project" value="GO_Central"/>
</dbReference>
<dbReference type="AlphaFoldDB" id="D8S921"/>
<dbReference type="eggNOG" id="KOG0331">
    <property type="taxonomic scope" value="Eukaryota"/>
</dbReference>
<feature type="short sequence motif" description="Q motif" evidence="7">
    <location>
        <begin position="103"/>
        <end position="131"/>
    </location>
</feature>
<dbReference type="InterPro" id="IPR044742">
    <property type="entry name" value="DEAD/DEAH_RhlB"/>
</dbReference>
<proteinExistence type="inferred from homology"/>
<dbReference type="KEGG" id="smo:SELMODRAFT_111217"/>
<dbReference type="CDD" id="cd23022">
    <property type="entry name" value="zf-HIT_DDX59"/>
    <property type="match status" value="1"/>
</dbReference>
<evidence type="ECO:0000256" key="6">
    <source>
        <dbReference type="ARBA" id="ARBA00022840"/>
    </source>
</evidence>
<organism evidence="12">
    <name type="scientific">Selaginella moellendorffii</name>
    <name type="common">Spikemoss</name>
    <dbReference type="NCBI Taxonomy" id="88036"/>
    <lineage>
        <taxon>Eukaryota</taxon>
        <taxon>Viridiplantae</taxon>
        <taxon>Streptophyta</taxon>
        <taxon>Embryophyta</taxon>
        <taxon>Tracheophyta</taxon>
        <taxon>Lycopodiopsida</taxon>
        <taxon>Selaginellales</taxon>
        <taxon>Selaginellaceae</taxon>
        <taxon>Selaginella</taxon>
    </lineage>
</organism>
<gene>
    <name evidence="11" type="ORF">SELMODRAFT_111217</name>
</gene>
<evidence type="ECO:0000256" key="7">
    <source>
        <dbReference type="PROSITE-ProRule" id="PRU00552"/>
    </source>
</evidence>
<feature type="domain" description="Helicase C-terminal" evidence="9">
    <location>
        <begin position="326"/>
        <end position="489"/>
    </location>
</feature>
<dbReference type="SMART" id="SM00490">
    <property type="entry name" value="HELICc"/>
    <property type="match status" value="1"/>
</dbReference>
<dbReference type="InterPro" id="IPR011545">
    <property type="entry name" value="DEAD/DEAH_box_helicase_dom"/>
</dbReference>
<evidence type="ECO:0000259" key="10">
    <source>
        <dbReference type="PROSITE" id="PS51195"/>
    </source>
</evidence>
<reference evidence="11 12" key="1">
    <citation type="journal article" date="2011" name="Science">
        <title>The Selaginella genome identifies genetic changes associated with the evolution of vascular plants.</title>
        <authorList>
            <person name="Banks J.A."/>
            <person name="Nishiyama T."/>
            <person name="Hasebe M."/>
            <person name="Bowman J.L."/>
            <person name="Gribskov M."/>
            <person name="dePamphilis C."/>
            <person name="Albert V.A."/>
            <person name="Aono N."/>
            <person name="Aoyama T."/>
            <person name="Ambrose B.A."/>
            <person name="Ashton N.W."/>
            <person name="Axtell M.J."/>
            <person name="Barker E."/>
            <person name="Barker M.S."/>
            <person name="Bennetzen J.L."/>
            <person name="Bonawitz N.D."/>
            <person name="Chapple C."/>
            <person name="Cheng C."/>
            <person name="Correa L.G."/>
            <person name="Dacre M."/>
            <person name="DeBarry J."/>
            <person name="Dreyer I."/>
            <person name="Elias M."/>
            <person name="Engstrom E.M."/>
            <person name="Estelle M."/>
            <person name="Feng L."/>
            <person name="Finet C."/>
            <person name="Floyd S.K."/>
            <person name="Frommer W.B."/>
            <person name="Fujita T."/>
            <person name="Gramzow L."/>
            <person name="Gutensohn M."/>
            <person name="Harholt J."/>
            <person name="Hattori M."/>
            <person name="Heyl A."/>
            <person name="Hirai T."/>
            <person name="Hiwatashi Y."/>
            <person name="Ishikawa M."/>
            <person name="Iwata M."/>
            <person name="Karol K.G."/>
            <person name="Koehler B."/>
            <person name="Kolukisaoglu U."/>
            <person name="Kubo M."/>
            <person name="Kurata T."/>
            <person name="Lalonde S."/>
            <person name="Li K."/>
            <person name="Li Y."/>
            <person name="Litt A."/>
            <person name="Lyons E."/>
            <person name="Manning G."/>
            <person name="Maruyama T."/>
            <person name="Michael T.P."/>
            <person name="Mikami K."/>
            <person name="Miyazaki S."/>
            <person name="Morinaga S."/>
            <person name="Murata T."/>
            <person name="Mueller-Roeber B."/>
            <person name="Nelson D.R."/>
            <person name="Obara M."/>
            <person name="Oguri Y."/>
            <person name="Olmstead R.G."/>
            <person name="Onodera N."/>
            <person name="Petersen B.L."/>
            <person name="Pils B."/>
            <person name="Prigge M."/>
            <person name="Rensing S.A."/>
            <person name="Riano-Pachon D.M."/>
            <person name="Roberts A.W."/>
            <person name="Sato Y."/>
            <person name="Scheller H.V."/>
            <person name="Schulz B."/>
            <person name="Schulz C."/>
            <person name="Shakirov E.V."/>
            <person name="Shibagaki N."/>
            <person name="Shinohara N."/>
            <person name="Shippen D.E."/>
            <person name="Soerensen I."/>
            <person name="Sotooka R."/>
            <person name="Sugimoto N."/>
            <person name="Sugita M."/>
            <person name="Sumikawa N."/>
            <person name="Tanurdzic M."/>
            <person name="Theissen G."/>
            <person name="Ulvskov P."/>
            <person name="Wakazuki S."/>
            <person name="Weng J.K."/>
            <person name="Willats W.W."/>
            <person name="Wipf D."/>
            <person name="Wolf P.G."/>
            <person name="Yang L."/>
            <person name="Zimmer A.D."/>
            <person name="Zhu Q."/>
            <person name="Mitros T."/>
            <person name="Hellsten U."/>
            <person name="Loque D."/>
            <person name="Otillar R."/>
            <person name="Salamov A."/>
            <person name="Schmutz J."/>
            <person name="Shapiro H."/>
            <person name="Lindquist E."/>
            <person name="Lucas S."/>
            <person name="Rokhsar D."/>
            <person name="Grigoriev I.V."/>
        </authorList>
    </citation>
    <scope>NUCLEOTIDE SEQUENCE [LARGE SCALE GENOMIC DNA]</scope>
</reference>
<evidence type="ECO:0000313" key="11">
    <source>
        <dbReference type="EMBL" id="EFJ19269.1"/>
    </source>
</evidence>
<evidence type="ECO:0000259" key="8">
    <source>
        <dbReference type="PROSITE" id="PS51192"/>
    </source>
</evidence>
<feature type="non-terminal residue" evidence="11">
    <location>
        <position position="1"/>
    </location>
</feature>
<keyword evidence="3" id="KW-0547">Nucleotide-binding</keyword>
<dbReference type="HOGENOM" id="CLU_003041_1_5_1"/>
<dbReference type="EMBL" id="GL377607">
    <property type="protein sequence ID" value="EFJ19269.1"/>
    <property type="molecule type" value="Genomic_DNA"/>
</dbReference>
<dbReference type="Proteomes" id="UP000001514">
    <property type="component" value="Unassembled WGS sequence"/>
</dbReference>
<keyword evidence="12" id="KW-1185">Reference proteome</keyword>
<keyword evidence="4" id="KW-0378">Hydrolase</keyword>
<dbReference type="InterPro" id="IPR027417">
    <property type="entry name" value="P-loop_NTPase"/>
</dbReference>
<dbReference type="PANTHER" id="PTHR47959">
    <property type="entry name" value="ATP-DEPENDENT RNA HELICASE RHLE-RELATED"/>
    <property type="match status" value="1"/>
</dbReference>
<dbReference type="InterPro" id="IPR001650">
    <property type="entry name" value="Helicase_C-like"/>
</dbReference>
<dbReference type="GO" id="GO:0003724">
    <property type="term" value="F:RNA helicase activity"/>
    <property type="evidence" value="ECO:0000318"/>
    <property type="project" value="GO_Central"/>
</dbReference>
<dbReference type="Pfam" id="PF00271">
    <property type="entry name" value="Helicase_C"/>
    <property type="match status" value="1"/>
</dbReference>
<dbReference type="GO" id="GO:0016787">
    <property type="term" value="F:hydrolase activity"/>
    <property type="evidence" value="ECO:0007669"/>
    <property type="project" value="UniProtKB-KW"/>
</dbReference>
<evidence type="ECO:0000256" key="2">
    <source>
        <dbReference type="ARBA" id="ARBA00009718"/>
    </source>
</evidence>
<keyword evidence="5" id="KW-0347">Helicase</keyword>
<name>D8S921_SELML</name>
<dbReference type="InParanoid" id="D8S921"/>
<dbReference type="InterPro" id="IPR007529">
    <property type="entry name" value="Znf_HIT"/>
</dbReference>
<dbReference type="PROSITE" id="PS51192">
    <property type="entry name" value="HELICASE_ATP_BIND_1"/>
    <property type="match status" value="1"/>
</dbReference>
<keyword evidence="6" id="KW-0067">ATP-binding</keyword>
<dbReference type="Gene3D" id="3.40.50.300">
    <property type="entry name" value="P-loop containing nucleotide triphosphate hydrolases"/>
    <property type="match status" value="2"/>
</dbReference>
<evidence type="ECO:0000256" key="1">
    <source>
        <dbReference type="ARBA" id="ARBA00006517"/>
    </source>
</evidence>
<dbReference type="Gene3D" id="3.30.60.220">
    <property type="match status" value="1"/>
</dbReference>
<dbReference type="SMART" id="SM00487">
    <property type="entry name" value="DEXDc"/>
    <property type="match status" value="1"/>
</dbReference>
<dbReference type="Pfam" id="PF04438">
    <property type="entry name" value="zf-HIT"/>
    <property type="match status" value="1"/>
</dbReference>
<dbReference type="STRING" id="88036.D8S921"/>
<evidence type="ECO:0000313" key="12">
    <source>
        <dbReference type="Proteomes" id="UP000001514"/>
    </source>
</evidence>
<dbReference type="InterPro" id="IPR014014">
    <property type="entry name" value="RNA_helicase_DEAD_Q_motif"/>
</dbReference>
<dbReference type="Pfam" id="PF00270">
    <property type="entry name" value="DEAD"/>
    <property type="match status" value="1"/>
</dbReference>
<dbReference type="PROSITE" id="PS51195">
    <property type="entry name" value="Q_MOTIF"/>
    <property type="match status" value="1"/>
</dbReference>
<feature type="domain" description="DEAD-box RNA helicase Q" evidence="10">
    <location>
        <begin position="103"/>
        <end position="131"/>
    </location>
</feature>
<comment type="similarity">
    <text evidence="1">Belongs to the DEAD box helicase family. DDX21/DDX50 subfamily.</text>
</comment>
<evidence type="ECO:0000256" key="3">
    <source>
        <dbReference type="ARBA" id="ARBA00022741"/>
    </source>
</evidence>
<dbReference type="CDD" id="cd00268">
    <property type="entry name" value="DEADc"/>
    <property type="match status" value="1"/>
</dbReference>
<dbReference type="PANTHER" id="PTHR47959:SF13">
    <property type="entry name" value="ATP-DEPENDENT RNA HELICASE RHLE"/>
    <property type="match status" value="1"/>
</dbReference>
<dbReference type="CDD" id="cd18787">
    <property type="entry name" value="SF2_C_DEAD"/>
    <property type="match status" value="1"/>
</dbReference>
<comment type="similarity">
    <text evidence="2">Belongs to the DEAD box helicase family. DDX59 subfamily.</text>
</comment>
<protein>
    <recommendedName>
        <fullName evidence="13">DEAD-box RNA helicase</fullName>
    </recommendedName>
</protein>
<dbReference type="SUPFAM" id="SSF52540">
    <property type="entry name" value="P-loop containing nucleoside triphosphate hydrolases"/>
    <property type="match status" value="2"/>
</dbReference>
<evidence type="ECO:0000256" key="4">
    <source>
        <dbReference type="ARBA" id="ARBA00022801"/>
    </source>
</evidence>
<dbReference type="FunCoup" id="D8S921">
    <property type="interactions" value="2363"/>
</dbReference>
<dbReference type="InterPro" id="IPR014001">
    <property type="entry name" value="Helicase_ATP-bd"/>
</dbReference>
<dbReference type="OMA" id="LECKQAI"/>
<feature type="domain" description="Helicase ATP-binding" evidence="8">
    <location>
        <begin position="134"/>
        <end position="315"/>
    </location>
</feature>
<accession>D8S921</accession>
<dbReference type="PROSITE" id="PS51194">
    <property type="entry name" value="HELICASE_CTER"/>
    <property type="match status" value="1"/>
</dbReference>
<evidence type="ECO:0000256" key="5">
    <source>
        <dbReference type="ARBA" id="ARBA00022806"/>
    </source>
</evidence>
<evidence type="ECO:0000259" key="9">
    <source>
        <dbReference type="PROSITE" id="PS51194"/>
    </source>
</evidence>
<dbReference type="Gramene" id="EFJ19269">
    <property type="protein sequence ID" value="EFJ19269"/>
    <property type="gene ID" value="SELMODRAFT_111217"/>
</dbReference>
<dbReference type="InterPro" id="IPR050079">
    <property type="entry name" value="DEAD_box_RNA_helicase"/>
</dbReference>
<evidence type="ECO:0008006" key="13">
    <source>
        <dbReference type="Google" id="ProtNLM"/>
    </source>
</evidence>